<feature type="transmembrane region" description="Helical" evidence="6">
    <location>
        <begin position="466"/>
        <end position="486"/>
    </location>
</feature>
<dbReference type="OrthoDB" id="426527at2759"/>
<proteinExistence type="inferred from homology"/>
<accession>A0A6P8R9F1</accession>
<evidence type="ECO:0000256" key="4">
    <source>
        <dbReference type="ARBA" id="ARBA00022989"/>
    </source>
</evidence>
<dbReference type="SUPFAM" id="SSF103481">
    <property type="entry name" value="Multidrug resistance efflux transporter EmrE"/>
    <property type="match status" value="1"/>
</dbReference>
<dbReference type="GeneID" id="117359136"/>
<dbReference type="FunCoup" id="A0A6P8R9F1">
    <property type="interactions" value="14"/>
</dbReference>
<dbReference type="InterPro" id="IPR010651">
    <property type="entry name" value="Sugar_transport"/>
</dbReference>
<dbReference type="Pfam" id="PF07857">
    <property type="entry name" value="TMEM144"/>
    <property type="match status" value="1"/>
</dbReference>
<evidence type="ECO:0000256" key="2">
    <source>
        <dbReference type="ARBA" id="ARBA00005731"/>
    </source>
</evidence>
<evidence type="ECO:0000313" key="7">
    <source>
        <dbReference type="Proteomes" id="UP000515159"/>
    </source>
</evidence>
<dbReference type="AlphaFoldDB" id="A0A6P8R9F1"/>
<keyword evidence="4 6" id="KW-1133">Transmembrane helix</keyword>
<dbReference type="GO" id="GO:0016020">
    <property type="term" value="C:membrane"/>
    <property type="evidence" value="ECO:0007669"/>
    <property type="project" value="UniProtKB-SubCell"/>
</dbReference>
<gene>
    <name evidence="8" type="primary">TMEM144</name>
</gene>
<dbReference type="CTD" id="55314"/>
<keyword evidence="7" id="KW-1185">Reference proteome</keyword>
<evidence type="ECO:0000256" key="6">
    <source>
        <dbReference type="SAM" id="Phobius"/>
    </source>
</evidence>
<comment type="subcellular location">
    <subcellularLocation>
        <location evidence="1">Membrane</location>
        <topology evidence="1">Multi-pass membrane protein</topology>
    </subcellularLocation>
</comment>
<name>A0A6P8R9F1_GEOSA</name>
<organism evidence="7 8">
    <name type="scientific">Geotrypetes seraphini</name>
    <name type="common">Gaboon caecilian</name>
    <name type="synonym">Caecilia seraphini</name>
    <dbReference type="NCBI Taxonomy" id="260995"/>
    <lineage>
        <taxon>Eukaryota</taxon>
        <taxon>Metazoa</taxon>
        <taxon>Chordata</taxon>
        <taxon>Craniata</taxon>
        <taxon>Vertebrata</taxon>
        <taxon>Euteleostomi</taxon>
        <taxon>Amphibia</taxon>
        <taxon>Gymnophiona</taxon>
        <taxon>Geotrypetes</taxon>
    </lineage>
</organism>
<sequence length="520" mass="56837">MLRSSGKIARQCSRSVIDSARDREQRQAPNLWIWRMHNIGIRAAEDDVIKGHIYGWPDGTGFDIDIYTWTETPTVLEATINSWTTWTKETTVLGATISSWATWTEGPTVLGTTISNWATETIGTTISNQTTETIGTTTSSWTTETNSPGATPYSWIESSSLGVTMNGWISETNTSSNGSGLAIGFTSSMISVVLFGSNFVPVKKFDTGDGMFFQWILCASIWLVSLVVNLILRCPKFWPLAMVGGCVWATGNITVVPIVKTIGLGLGLILWASFNLITGWATSRFGIFGIDSERTAKPYLNYIGAGLSALSAVIFLFVKSDIKSAAPSLEYSPLLSDDDINSDCIPPTESWIYRLSPPKKRLIGCSLALIAGILYGSCFIPVLYIKDHARRNESMYAGASQFDLDYVFAHFSGIFLTSTVYFLIYCTAMKNHPKVYPEAILPGFFSGILWGIGNCCWFLANHYLGAVITFPIIAAGPGFIAALWGVVIFKEIQGRKNYVLLGVAFCVILAGSLCTAFSKM</sequence>
<keyword evidence="3 6" id="KW-0812">Transmembrane</keyword>
<feature type="transmembrane region" description="Helical" evidence="6">
    <location>
        <begin position="238"/>
        <end position="259"/>
    </location>
</feature>
<evidence type="ECO:0000256" key="5">
    <source>
        <dbReference type="ARBA" id="ARBA00023136"/>
    </source>
</evidence>
<dbReference type="RefSeq" id="XP_033797248.1">
    <property type="nucleotide sequence ID" value="XM_033941357.1"/>
</dbReference>
<feature type="transmembrane region" description="Helical" evidence="6">
    <location>
        <begin position="498"/>
        <end position="518"/>
    </location>
</feature>
<comment type="similarity">
    <text evidence="2">Belongs to the TMEM144 family.</text>
</comment>
<feature type="transmembrane region" description="Helical" evidence="6">
    <location>
        <begin position="362"/>
        <end position="386"/>
    </location>
</feature>
<feature type="transmembrane region" description="Helical" evidence="6">
    <location>
        <begin position="406"/>
        <end position="427"/>
    </location>
</feature>
<dbReference type="Proteomes" id="UP000515159">
    <property type="component" value="Chromosome 1"/>
</dbReference>
<protein>
    <submittedName>
        <fullName evidence="8">Transmembrane protein 144 isoform X1</fullName>
    </submittedName>
</protein>
<evidence type="ECO:0000313" key="8">
    <source>
        <dbReference type="RefSeq" id="XP_033797248.1"/>
    </source>
</evidence>
<feature type="transmembrane region" description="Helical" evidence="6">
    <location>
        <begin position="212"/>
        <end position="232"/>
    </location>
</feature>
<dbReference type="PANTHER" id="PTHR16119">
    <property type="entry name" value="TRANSMEMBRANE PROTEIN 144"/>
    <property type="match status" value="1"/>
</dbReference>
<feature type="transmembrane region" description="Helical" evidence="6">
    <location>
        <begin position="180"/>
        <end position="200"/>
    </location>
</feature>
<dbReference type="KEGG" id="gsh:117359136"/>
<evidence type="ECO:0000256" key="3">
    <source>
        <dbReference type="ARBA" id="ARBA00022692"/>
    </source>
</evidence>
<dbReference type="GO" id="GO:0015144">
    <property type="term" value="F:carbohydrate transmembrane transporter activity"/>
    <property type="evidence" value="ECO:0007669"/>
    <property type="project" value="InterPro"/>
</dbReference>
<dbReference type="InterPro" id="IPR012435">
    <property type="entry name" value="TMEM144"/>
</dbReference>
<reference evidence="8" key="1">
    <citation type="submission" date="2025-08" db="UniProtKB">
        <authorList>
            <consortium name="RefSeq"/>
        </authorList>
    </citation>
    <scope>IDENTIFICATION</scope>
</reference>
<feature type="transmembrane region" description="Helical" evidence="6">
    <location>
        <begin position="299"/>
        <end position="318"/>
    </location>
</feature>
<evidence type="ECO:0000256" key="1">
    <source>
        <dbReference type="ARBA" id="ARBA00004141"/>
    </source>
</evidence>
<dbReference type="PANTHER" id="PTHR16119:SF17">
    <property type="entry name" value="TRANSMEMBRANE PROTEIN 144"/>
    <property type="match status" value="1"/>
</dbReference>
<dbReference type="InParanoid" id="A0A6P8R9F1"/>
<feature type="transmembrane region" description="Helical" evidence="6">
    <location>
        <begin position="439"/>
        <end position="460"/>
    </location>
</feature>
<keyword evidence="5 6" id="KW-0472">Membrane</keyword>
<feature type="transmembrane region" description="Helical" evidence="6">
    <location>
        <begin position="266"/>
        <end position="287"/>
    </location>
</feature>
<dbReference type="InterPro" id="IPR037185">
    <property type="entry name" value="EmrE-like"/>
</dbReference>